<sequence length="55" mass="6501">MHAYHHQLPRHFVAIFDTIKLPISLELYPVWLKRKNLAFLLFFVLISLLAPRSKG</sequence>
<dbReference type="AlphaFoldDB" id="A0A2P2NHZ4"/>
<organism evidence="2">
    <name type="scientific">Rhizophora mucronata</name>
    <name type="common">Asiatic mangrove</name>
    <dbReference type="NCBI Taxonomy" id="61149"/>
    <lineage>
        <taxon>Eukaryota</taxon>
        <taxon>Viridiplantae</taxon>
        <taxon>Streptophyta</taxon>
        <taxon>Embryophyta</taxon>
        <taxon>Tracheophyta</taxon>
        <taxon>Spermatophyta</taxon>
        <taxon>Magnoliopsida</taxon>
        <taxon>eudicotyledons</taxon>
        <taxon>Gunneridae</taxon>
        <taxon>Pentapetalae</taxon>
        <taxon>rosids</taxon>
        <taxon>fabids</taxon>
        <taxon>Malpighiales</taxon>
        <taxon>Rhizophoraceae</taxon>
        <taxon>Rhizophora</taxon>
    </lineage>
</organism>
<keyword evidence="1" id="KW-0472">Membrane</keyword>
<evidence type="ECO:0000256" key="1">
    <source>
        <dbReference type="SAM" id="Phobius"/>
    </source>
</evidence>
<protein>
    <submittedName>
        <fullName evidence="2">Dof zinc finger protein DOF1.1-like</fullName>
    </submittedName>
</protein>
<keyword evidence="1" id="KW-0812">Transmembrane</keyword>
<name>A0A2P2NHZ4_RHIMU</name>
<dbReference type="EMBL" id="GGEC01061624">
    <property type="protein sequence ID" value="MBX42108.1"/>
    <property type="molecule type" value="Transcribed_RNA"/>
</dbReference>
<evidence type="ECO:0000313" key="2">
    <source>
        <dbReference type="EMBL" id="MBX42108.1"/>
    </source>
</evidence>
<accession>A0A2P2NHZ4</accession>
<keyword evidence="1" id="KW-1133">Transmembrane helix</keyword>
<reference evidence="2" key="1">
    <citation type="submission" date="2018-02" db="EMBL/GenBank/DDBJ databases">
        <title>Rhizophora mucronata_Transcriptome.</title>
        <authorList>
            <person name="Meera S.P."/>
            <person name="Sreeshan A."/>
            <person name="Augustine A."/>
        </authorList>
    </citation>
    <scope>NUCLEOTIDE SEQUENCE</scope>
    <source>
        <tissue evidence="2">Leaf</tissue>
    </source>
</reference>
<proteinExistence type="predicted"/>
<feature type="transmembrane region" description="Helical" evidence="1">
    <location>
        <begin position="37"/>
        <end position="53"/>
    </location>
</feature>